<organism evidence="1 2">
    <name type="scientific">Aureliella helgolandensis</name>
    <dbReference type="NCBI Taxonomy" id="2527968"/>
    <lineage>
        <taxon>Bacteria</taxon>
        <taxon>Pseudomonadati</taxon>
        <taxon>Planctomycetota</taxon>
        <taxon>Planctomycetia</taxon>
        <taxon>Pirellulales</taxon>
        <taxon>Pirellulaceae</taxon>
        <taxon>Aureliella</taxon>
    </lineage>
</organism>
<dbReference type="Pfam" id="PF07586">
    <property type="entry name" value="HXXSHH"/>
    <property type="match status" value="1"/>
</dbReference>
<sequence length="468" mass="51736">MLTLNLNSLDRRRFLRGTGVALALPLFESTQPALALGSVDTAPPKRLACFYFPDGVPMPLAEDPAYADWSWFPHGAGKEFSFTKCTEPFEPLRKDLTVLSGFSHPAARRVHGHSNADQFLTAATTGSDGPYQNTISLDQVFAEHVGDQTRFSSLVMSTDGGTGTPRGTHTLSFNRNGRAIPAEHRPKRVFDMLFVKSDEDAARRLALSANALDDLLEDAKSLRLRLSSQDQSSLDEYLDSVREAELKVEKAKRWIHLPLPTVEVDHLNLDLTPDDPRLYLQTMFELIYLAFKTDSTRVATYQIGRENGVGISDHLARAVGLNLAHQLSHETKQPGGWKNFAIYCQFLNEEFARFAKKLKQTPEPARTGSMLDNTLLLFGSASSAFHLSRNYPIVLAGGKNMGFKHGQYLNFAGANPQGGAWDGGREPWQKEIAHEDQPLGNVFVTMLQQLGVPIDKFADSAAPVAQLL</sequence>
<keyword evidence="2" id="KW-1185">Reference proteome</keyword>
<dbReference type="PROSITE" id="PS51318">
    <property type="entry name" value="TAT"/>
    <property type="match status" value="1"/>
</dbReference>
<accession>A0A518GD69</accession>
<protein>
    <recommendedName>
        <fullName evidence="3">Secreted protein containing DUF1552</fullName>
    </recommendedName>
</protein>
<dbReference type="AlphaFoldDB" id="A0A518GD69"/>
<gene>
    <name evidence="1" type="ORF">Q31a_49100</name>
</gene>
<reference evidence="1 2" key="1">
    <citation type="submission" date="2019-02" db="EMBL/GenBank/DDBJ databases">
        <title>Deep-cultivation of Planctomycetes and their phenomic and genomic characterization uncovers novel biology.</title>
        <authorList>
            <person name="Wiegand S."/>
            <person name="Jogler M."/>
            <person name="Boedeker C."/>
            <person name="Pinto D."/>
            <person name="Vollmers J."/>
            <person name="Rivas-Marin E."/>
            <person name="Kohn T."/>
            <person name="Peeters S.H."/>
            <person name="Heuer A."/>
            <person name="Rast P."/>
            <person name="Oberbeckmann S."/>
            <person name="Bunk B."/>
            <person name="Jeske O."/>
            <person name="Meyerdierks A."/>
            <person name="Storesund J.E."/>
            <person name="Kallscheuer N."/>
            <person name="Luecker S."/>
            <person name="Lage O.M."/>
            <person name="Pohl T."/>
            <person name="Merkel B.J."/>
            <person name="Hornburger P."/>
            <person name="Mueller R.-W."/>
            <person name="Bruemmer F."/>
            <person name="Labrenz M."/>
            <person name="Spormann A.M."/>
            <person name="Op den Camp H."/>
            <person name="Overmann J."/>
            <person name="Amann R."/>
            <person name="Jetten M.S.M."/>
            <person name="Mascher T."/>
            <person name="Medema M.H."/>
            <person name="Devos D.P."/>
            <person name="Kaster A.-K."/>
            <person name="Ovreas L."/>
            <person name="Rohde M."/>
            <person name="Galperin M.Y."/>
            <person name="Jogler C."/>
        </authorList>
    </citation>
    <scope>NUCLEOTIDE SEQUENCE [LARGE SCALE GENOMIC DNA]</scope>
    <source>
        <strain evidence="1 2">Q31a</strain>
    </source>
</reference>
<evidence type="ECO:0000313" key="1">
    <source>
        <dbReference type="EMBL" id="QDV26536.1"/>
    </source>
</evidence>
<dbReference type="Proteomes" id="UP000318017">
    <property type="component" value="Chromosome"/>
</dbReference>
<evidence type="ECO:0000313" key="2">
    <source>
        <dbReference type="Proteomes" id="UP000318017"/>
    </source>
</evidence>
<dbReference type="EMBL" id="CP036298">
    <property type="protein sequence ID" value="QDV26536.1"/>
    <property type="molecule type" value="Genomic_DNA"/>
</dbReference>
<dbReference type="InterPro" id="IPR011447">
    <property type="entry name" value="DUF1552"/>
</dbReference>
<evidence type="ECO:0008006" key="3">
    <source>
        <dbReference type="Google" id="ProtNLM"/>
    </source>
</evidence>
<dbReference type="InterPro" id="IPR006311">
    <property type="entry name" value="TAT_signal"/>
</dbReference>
<dbReference type="KEGG" id="ahel:Q31a_49100"/>
<name>A0A518GD69_9BACT</name>
<proteinExistence type="predicted"/>